<dbReference type="InterPro" id="IPR036640">
    <property type="entry name" value="ABC1_TM_sf"/>
</dbReference>
<proteinExistence type="inferred from homology"/>
<keyword evidence="9 11" id="KW-0472">Membrane</keyword>
<evidence type="ECO:0000256" key="4">
    <source>
        <dbReference type="ARBA" id="ARBA00022519"/>
    </source>
</evidence>
<dbReference type="PROSITE" id="PS00211">
    <property type="entry name" value="ABC_TRANSPORTER_1"/>
    <property type="match status" value="1"/>
</dbReference>
<keyword evidence="6" id="KW-0547">Nucleotide-binding</keyword>
<dbReference type="SUPFAM" id="SSF52540">
    <property type="entry name" value="P-loop containing nucleoside triphosphate hydrolases"/>
    <property type="match status" value="1"/>
</dbReference>
<dbReference type="Pfam" id="PF00005">
    <property type="entry name" value="ABC_tran"/>
    <property type="match status" value="1"/>
</dbReference>
<dbReference type="PROSITE" id="PS50893">
    <property type="entry name" value="ABC_TRANSPORTER_2"/>
    <property type="match status" value="1"/>
</dbReference>
<dbReference type="Gene3D" id="1.20.1560.10">
    <property type="entry name" value="ABC transporter type 1, transmembrane domain"/>
    <property type="match status" value="1"/>
</dbReference>
<comment type="subcellular location">
    <subcellularLocation>
        <location evidence="1">Cell inner membrane</location>
        <topology evidence="1">Multi-pass membrane protein</topology>
    </subcellularLocation>
</comment>
<dbReference type="PROSITE" id="PS50929">
    <property type="entry name" value="ABC_TM1F"/>
    <property type="match status" value="1"/>
</dbReference>
<comment type="similarity">
    <text evidence="10">Belongs to the ABC transporter superfamily. Siderophore-Fe(3+) uptake transporter (SIUT) (TC 3.A.1.21) family.</text>
</comment>
<feature type="domain" description="ABC transporter" evidence="12">
    <location>
        <begin position="320"/>
        <end position="556"/>
    </location>
</feature>
<feature type="transmembrane region" description="Helical" evidence="11">
    <location>
        <begin position="253"/>
        <end position="270"/>
    </location>
</feature>
<dbReference type="SUPFAM" id="SSF90123">
    <property type="entry name" value="ABC transporter transmembrane region"/>
    <property type="match status" value="1"/>
</dbReference>
<dbReference type="PANTHER" id="PTHR24221">
    <property type="entry name" value="ATP-BINDING CASSETTE SUB-FAMILY B"/>
    <property type="match status" value="1"/>
</dbReference>
<gene>
    <name evidence="14" type="ORF">BKA12_001280</name>
</gene>
<accession>A0A7W8YAZ5</accession>
<evidence type="ECO:0000256" key="8">
    <source>
        <dbReference type="ARBA" id="ARBA00022989"/>
    </source>
</evidence>
<evidence type="ECO:0000256" key="11">
    <source>
        <dbReference type="SAM" id="Phobius"/>
    </source>
</evidence>
<dbReference type="PANTHER" id="PTHR24221:SF654">
    <property type="entry name" value="ATP-BINDING CASSETTE SUB-FAMILY B MEMBER 6"/>
    <property type="match status" value="1"/>
</dbReference>
<dbReference type="SMART" id="SM00382">
    <property type="entry name" value="AAA"/>
    <property type="match status" value="1"/>
</dbReference>
<evidence type="ECO:0000256" key="7">
    <source>
        <dbReference type="ARBA" id="ARBA00022840"/>
    </source>
</evidence>
<dbReference type="RefSeq" id="WP_183641591.1">
    <property type="nucleotide sequence ID" value="NZ_JACHBL010000001.1"/>
</dbReference>
<protein>
    <submittedName>
        <fullName evidence="14">ABC-type multidrug transport system fused ATPase/permease subunit</fullName>
    </submittedName>
</protein>
<dbReference type="Proteomes" id="UP000523863">
    <property type="component" value="Unassembled WGS sequence"/>
</dbReference>
<keyword evidence="3" id="KW-1003">Cell membrane</keyword>
<keyword evidence="4" id="KW-0997">Cell inner membrane</keyword>
<keyword evidence="15" id="KW-1185">Reference proteome</keyword>
<name>A0A7W8YAZ5_9MICC</name>
<sequence length="565" mass="61215">MLGVAAMLPLMLLVTGSTDNVAISTISEVFGTQDLQRLLLIISGLVALSFVTKALVQLTFKWWLSGHTSRLEAEASTELFRRYVDSAYSDHRGRKMSEMHRNIGHAVSQAFGGVLLGLISLLTDGLTISLILVVLFLVSPWTTLGVIVFFGTTMFVTQSLLRKRQQRIGEEIAEYEAGAWNAVLPGINGFRESRVTKTSTEFVSRFFASRSEQAQAHRRMALISEIPRYVLEIVFVIGVGAMSVLLFSTQDQGQALSVLGVFVAAATRLLPTLNRFTGTLGSVRMSNAGLQIVVSEINQLEASGPVKLDDEPKLAEKQAIRISDVRFKFDDSDEFVLKGVSVDIQAGSTVAFVGSSGAGKSTLLDIILGLFTPTSGTVTYGGQSIHGALGSWYERVAVVSQDIFILDDSLAANVAYGLPDNEIDMQKVRDVVSLAQLDEAVAQLPDGLATRLGERGVRLSGGQRQRVGIARALYRDPDVLVLDEATSALDNITEFEISETMKSLAGERTIIIVAHRLSTVKNADNILFMKNGLIAGEGSFESLQQSNMDFAELVRIGSASLAEEK</sequence>
<evidence type="ECO:0000256" key="1">
    <source>
        <dbReference type="ARBA" id="ARBA00004429"/>
    </source>
</evidence>
<organism evidence="14 15">
    <name type="scientific">Neomicrococcus lactis</name>
    <dbReference type="NCBI Taxonomy" id="732241"/>
    <lineage>
        <taxon>Bacteria</taxon>
        <taxon>Bacillati</taxon>
        <taxon>Actinomycetota</taxon>
        <taxon>Actinomycetes</taxon>
        <taxon>Micrococcales</taxon>
        <taxon>Micrococcaceae</taxon>
        <taxon>Neomicrococcus</taxon>
    </lineage>
</organism>
<evidence type="ECO:0000313" key="15">
    <source>
        <dbReference type="Proteomes" id="UP000523863"/>
    </source>
</evidence>
<evidence type="ECO:0000256" key="5">
    <source>
        <dbReference type="ARBA" id="ARBA00022692"/>
    </source>
</evidence>
<reference evidence="14 15" key="1">
    <citation type="submission" date="2020-08" db="EMBL/GenBank/DDBJ databases">
        <title>Sequencing the genomes of 1000 actinobacteria strains.</title>
        <authorList>
            <person name="Klenk H.-P."/>
        </authorList>
    </citation>
    <scope>NUCLEOTIDE SEQUENCE [LARGE SCALE GENOMIC DNA]</scope>
    <source>
        <strain evidence="14 15">DSM 23694</strain>
    </source>
</reference>
<dbReference type="GO" id="GO:0016887">
    <property type="term" value="F:ATP hydrolysis activity"/>
    <property type="evidence" value="ECO:0007669"/>
    <property type="project" value="InterPro"/>
</dbReference>
<keyword evidence="8 11" id="KW-1133">Transmembrane helix</keyword>
<feature type="transmembrane region" description="Helical" evidence="11">
    <location>
        <begin position="102"/>
        <end position="122"/>
    </location>
</feature>
<feature type="transmembrane region" description="Helical" evidence="11">
    <location>
        <begin position="128"/>
        <end position="157"/>
    </location>
</feature>
<evidence type="ECO:0000259" key="12">
    <source>
        <dbReference type="PROSITE" id="PS50893"/>
    </source>
</evidence>
<dbReference type="InterPro" id="IPR003593">
    <property type="entry name" value="AAA+_ATPase"/>
</dbReference>
<dbReference type="FunFam" id="3.40.50.300:FF:000221">
    <property type="entry name" value="Multidrug ABC transporter ATP-binding protein"/>
    <property type="match status" value="1"/>
</dbReference>
<evidence type="ECO:0000256" key="9">
    <source>
        <dbReference type="ARBA" id="ARBA00023136"/>
    </source>
</evidence>
<dbReference type="GO" id="GO:0034040">
    <property type="term" value="F:ATPase-coupled lipid transmembrane transporter activity"/>
    <property type="evidence" value="ECO:0007669"/>
    <property type="project" value="TreeGrafter"/>
</dbReference>
<keyword evidence="2" id="KW-0813">Transport</keyword>
<dbReference type="EMBL" id="JACHBL010000001">
    <property type="protein sequence ID" value="MBB5598200.1"/>
    <property type="molecule type" value="Genomic_DNA"/>
</dbReference>
<dbReference type="GO" id="GO:0005886">
    <property type="term" value="C:plasma membrane"/>
    <property type="evidence" value="ECO:0007669"/>
    <property type="project" value="UniProtKB-SubCell"/>
</dbReference>
<feature type="transmembrane region" description="Helical" evidence="11">
    <location>
        <begin position="38"/>
        <end position="60"/>
    </location>
</feature>
<dbReference type="InterPro" id="IPR011527">
    <property type="entry name" value="ABC1_TM_dom"/>
</dbReference>
<dbReference type="GO" id="GO:0140359">
    <property type="term" value="F:ABC-type transporter activity"/>
    <property type="evidence" value="ECO:0007669"/>
    <property type="project" value="InterPro"/>
</dbReference>
<evidence type="ECO:0000256" key="3">
    <source>
        <dbReference type="ARBA" id="ARBA00022475"/>
    </source>
</evidence>
<dbReference type="InterPro" id="IPR027417">
    <property type="entry name" value="P-loop_NTPase"/>
</dbReference>
<dbReference type="GO" id="GO:0005524">
    <property type="term" value="F:ATP binding"/>
    <property type="evidence" value="ECO:0007669"/>
    <property type="project" value="UniProtKB-KW"/>
</dbReference>
<evidence type="ECO:0000256" key="2">
    <source>
        <dbReference type="ARBA" id="ARBA00022448"/>
    </source>
</evidence>
<comment type="caution">
    <text evidence="14">The sequence shown here is derived from an EMBL/GenBank/DDBJ whole genome shotgun (WGS) entry which is preliminary data.</text>
</comment>
<dbReference type="InterPro" id="IPR017871">
    <property type="entry name" value="ABC_transporter-like_CS"/>
</dbReference>
<dbReference type="AlphaFoldDB" id="A0A7W8YAZ5"/>
<keyword evidence="7" id="KW-0067">ATP-binding</keyword>
<evidence type="ECO:0000256" key="6">
    <source>
        <dbReference type="ARBA" id="ARBA00022741"/>
    </source>
</evidence>
<keyword evidence="5 11" id="KW-0812">Transmembrane</keyword>
<feature type="transmembrane region" description="Helical" evidence="11">
    <location>
        <begin position="229"/>
        <end position="247"/>
    </location>
</feature>
<evidence type="ECO:0000313" key="14">
    <source>
        <dbReference type="EMBL" id="MBB5598200.1"/>
    </source>
</evidence>
<evidence type="ECO:0000256" key="10">
    <source>
        <dbReference type="ARBA" id="ARBA00023455"/>
    </source>
</evidence>
<dbReference type="InterPro" id="IPR003439">
    <property type="entry name" value="ABC_transporter-like_ATP-bd"/>
</dbReference>
<feature type="domain" description="ABC transmembrane type-1" evidence="13">
    <location>
        <begin position="1"/>
        <end position="285"/>
    </location>
</feature>
<dbReference type="InterPro" id="IPR039421">
    <property type="entry name" value="Type_1_exporter"/>
</dbReference>
<dbReference type="Gene3D" id="3.40.50.300">
    <property type="entry name" value="P-loop containing nucleotide triphosphate hydrolases"/>
    <property type="match status" value="1"/>
</dbReference>
<evidence type="ECO:0000259" key="13">
    <source>
        <dbReference type="PROSITE" id="PS50929"/>
    </source>
</evidence>